<keyword evidence="3" id="KW-1185">Reference proteome</keyword>
<feature type="region of interest" description="Disordered" evidence="1">
    <location>
        <begin position="207"/>
        <end position="227"/>
    </location>
</feature>
<dbReference type="EMBL" id="KQ459778">
    <property type="protein sequence ID" value="KPJ20001.1"/>
    <property type="molecule type" value="Genomic_DNA"/>
</dbReference>
<evidence type="ECO:0000256" key="1">
    <source>
        <dbReference type="SAM" id="MobiDB-lite"/>
    </source>
</evidence>
<evidence type="ECO:0000313" key="2">
    <source>
        <dbReference type="EMBL" id="KPJ20001.1"/>
    </source>
</evidence>
<reference evidence="2 3" key="1">
    <citation type="journal article" date="2015" name="Nat. Commun.">
        <title>Outbred genome sequencing and CRISPR/Cas9 gene editing in butterflies.</title>
        <authorList>
            <person name="Li X."/>
            <person name="Fan D."/>
            <person name="Zhang W."/>
            <person name="Liu G."/>
            <person name="Zhang L."/>
            <person name="Zhao L."/>
            <person name="Fang X."/>
            <person name="Chen L."/>
            <person name="Dong Y."/>
            <person name="Chen Y."/>
            <person name="Ding Y."/>
            <person name="Zhao R."/>
            <person name="Feng M."/>
            <person name="Zhu Y."/>
            <person name="Feng Y."/>
            <person name="Jiang X."/>
            <person name="Zhu D."/>
            <person name="Xiang H."/>
            <person name="Feng X."/>
            <person name="Li S."/>
            <person name="Wang J."/>
            <person name="Zhang G."/>
            <person name="Kronforst M.R."/>
            <person name="Wang W."/>
        </authorList>
    </citation>
    <scope>NUCLEOTIDE SEQUENCE [LARGE SCALE GENOMIC DNA]</scope>
    <source>
        <strain evidence="2">Ya'a_city_454_Pm</strain>
        <tissue evidence="2">Whole body</tissue>
    </source>
</reference>
<dbReference type="InParanoid" id="A0A0N0PEK8"/>
<dbReference type="AlphaFoldDB" id="A0A0N0PEK8"/>
<proteinExistence type="predicted"/>
<evidence type="ECO:0000313" key="3">
    <source>
        <dbReference type="Proteomes" id="UP000053240"/>
    </source>
</evidence>
<name>A0A0N0PEK8_PAPMA</name>
<sequence length="227" mass="23703">MSVWRSNIGAGFARKYNVGSEGWVGSFRSTRVMQKGTTGTQLVRPAVAVFGDGLGDHKNPQILTKSTAAVTLNTGGWTKVAVPIHPGGAEDVVWSLRAAIGARASCGGKVTVRRANLPEDHPLEVPIHPKRARVLPAPMVKNPRSETLWSSLGMIVDGVDGATPSTSRAQETAPPMPAASLSPQCCGAITCPVNICLIHFCSEEKSGEEEEGSVGNGAPGGKDVIDV</sequence>
<organism evidence="2 3">
    <name type="scientific">Papilio machaon</name>
    <name type="common">Old World swallowtail butterfly</name>
    <dbReference type="NCBI Taxonomy" id="76193"/>
    <lineage>
        <taxon>Eukaryota</taxon>
        <taxon>Metazoa</taxon>
        <taxon>Ecdysozoa</taxon>
        <taxon>Arthropoda</taxon>
        <taxon>Hexapoda</taxon>
        <taxon>Insecta</taxon>
        <taxon>Pterygota</taxon>
        <taxon>Neoptera</taxon>
        <taxon>Endopterygota</taxon>
        <taxon>Lepidoptera</taxon>
        <taxon>Glossata</taxon>
        <taxon>Ditrysia</taxon>
        <taxon>Papilionoidea</taxon>
        <taxon>Papilionidae</taxon>
        <taxon>Papilioninae</taxon>
        <taxon>Papilio</taxon>
    </lineage>
</organism>
<accession>A0A0N0PEK8</accession>
<dbReference type="Proteomes" id="UP000053240">
    <property type="component" value="Unassembled WGS sequence"/>
</dbReference>
<gene>
    <name evidence="2" type="ORF">RR48_01233</name>
</gene>
<protein>
    <submittedName>
        <fullName evidence="2">Uncharacterized protein</fullName>
    </submittedName>
</protein>